<sequence length="254" mass="26489">MCMDLEMLAAGQDGAPGWGLSFEVSRTPNVNTKYKSLFTCSEIQAFGYLVVGNRLLSRSSACQGALWRPAISDYWTTPHVCLPDPVATEIILSYMNGIHSDELVWEPAKMSSDQAYLKLLEFTLETGATPTYSTVVGTTVEESSGAGEVASGGEVRAKGDSVGDAKVLPGPSSAKVLPGTSYAKKVVPKVVEASVVSSAVEASVVSSSVDASVVPKVEASVEAKVVPKVSSAVEASVVPKGESSWAPKVEESAP</sequence>
<dbReference type="Proteomes" id="UP000734854">
    <property type="component" value="Unassembled WGS sequence"/>
</dbReference>
<evidence type="ECO:0000313" key="2">
    <source>
        <dbReference type="Proteomes" id="UP000734854"/>
    </source>
</evidence>
<geneLocation type="mitochondrion" evidence="1"/>
<dbReference type="AlphaFoldDB" id="A0A8J5BUR0"/>
<reference evidence="1 2" key="1">
    <citation type="submission" date="2020-08" db="EMBL/GenBank/DDBJ databases">
        <title>Plant Genome Project.</title>
        <authorList>
            <person name="Zhang R.-G."/>
        </authorList>
    </citation>
    <scope>NUCLEOTIDE SEQUENCE [LARGE SCALE GENOMIC DNA]</scope>
    <source>
        <tissue evidence="1">Rhizome</tissue>
    </source>
</reference>
<keyword evidence="2" id="KW-1185">Reference proteome</keyword>
<protein>
    <submittedName>
        <fullName evidence="1">Uncharacterized protein</fullName>
    </submittedName>
</protein>
<dbReference type="EMBL" id="JACMSC010000023">
    <property type="protein sequence ID" value="KAG6467823.1"/>
    <property type="molecule type" value="Genomic_DNA"/>
</dbReference>
<name>A0A8J5BUR0_ZINOF</name>
<accession>A0A8J5BUR0</accession>
<comment type="caution">
    <text evidence="1">The sequence shown here is derived from an EMBL/GenBank/DDBJ whole genome shotgun (WGS) entry which is preliminary data.</text>
</comment>
<gene>
    <name evidence="1" type="ORF">ZIOFF_074344</name>
</gene>
<evidence type="ECO:0000313" key="1">
    <source>
        <dbReference type="EMBL" id="KAG6467823.1"/>
    </source>
</evidence>
<organism evidence="1 2">
    <name type="scientific">Zingiber officinale</name>
    <name type="common">Ginger</name>
    <name type="synonym">Amomum zingiber</name>
    <dbReference type="NCBI Taxonomy" id="94328"/>
    <lineage>
        <taxon>Eukaryota</taxon>
        <taxon>Viridiplantae</taxon>
        <taxon>Streptophyta</taxon>
        <taxon>Embryophyta</taxon>
        <taxon>Tracheophyta</taxon>
        <taxon>Spermatophyta</taxon>
        <taxon>Magnoliopsida</taxon>
        <taxon>Liliopsida</taxon>
        <taxon>Zingiberales</taxon>
        <taxon>Zingiberaceae</taxon>
        <taxon>Zingiber</taxon>
    </lineage>
</organism>
<proteinExistence type="predicted"/>
<keyword evidence="1" id="KW-0496">Mitochondrion</keyword>